<dbReference type="SUPFAM" id="SSF117782">
    <property type="entry name" value="YbjQ-like"/>
    <property type="match status" value="1"/>
</dbReference>
<evidence type="ECO:0000256" key="1">
    <source>
        <dbReference type="HAMAP-Rule" id="MF_00338"/>
    </source>
</evidence>
<dbReference type="InterPro" id="IPR035439">
    <property type="entry name" value="UPF0145_dom_sf"/>
</dbReference>
<dbReference type="AlphaFoldDB" id="A0A0M0BTD0"/>
<dbReference type="Proteomes" id="UP000037210">
    <property type="component" value="Unassembled WGS sequence"/>
</dbReference>
<organism evidence="2 3">
    <name type="scientific">miscellaneous Crenarchaeota group-15 archaeon DG-45</name>
    <dbReference type="NCBI Taxonomy" id="1685127"/>
    <lineage>
        <taxon>Archaea</taxon>
        <taxon>Candidatus Bathyarchaeota</taxon>
        <taxon>MCG-15</taxon>
    </lineage>
</organism>
<reference evidence="2 3" key="1">
    <citation type="submission" date="2015-06" db="EMBL/GenBank/DDBJ databases">
        <title>New insights into the roles of widespread benthic archaea in carbon and nitrogen cycling.</title>
        <authorList>
            <person name="Lazar C.S."/>
            <person name="Baker B.J."/>
            <person name="Seitz K.W."/>
            <person name="Hyde A.S."/>
            <person name="Dick G.J."/>
            <person name="Hinrichs K.-U."/>
            <person name="Teske A.P."/>
        </authorList>
    </citation>
    <scope>NUCLEOTIDE SEQUENCE [LARGE SCALE GENOMIC DNA]</scope>
    <source>
        <strain evidence="2">DG-45</strain>
    </source>
</reference>
<sequence length="110" mass="11660">MTATTPTIQGYRIKKVLGVVTGLTPRTRGVLGRFMAGIESMFGGEITAFTTELEKARIEAMERVRAKARSMGANAIVGLDLETSDLGSQMGIVVISATGTAVIVEPEETK</sequence>
<comment type="caution">
    <text evidence="2">The sequence shown here is derived from an EMBL/GenBank/DDBJ whole genome shotgun (WGS) entry which is preliminary data.</text>
</comment>
<dbReference type="InterPro" id="IPR002765">
    <property type="entry name" value="UPF0145_YbjQ-like"/>
</dbReference>
<proteinExistence type="inferred from homology"/>
<evidence type="ECO:0000313" key="2">
    <source>
        <dbReference type="EMBL" id="KON31431.1"/>
    </source>
</evidence>
<dbReference type="EMBL" id="LFWZ01000005">
    <property type="protein sequence ID" value="KON31431.1"/>
    <property type="molecule type" value="Genomic_DNA"/>
</dbReference>
<comment type="similarity">
    <text evidence="1">Belongs to the UPF0145 family.</text>
</comment>
<evidence type="ECO:0000313" key="3">
    <source>
        <dbReference type="Proteomes" id="UP000037210"/>
    </source>
</evidence>
<gene>
    <name evidence="2" type="ORF">AC482_00885</name>
</gene>
<accession>A0A0M0BTD0</accession>
<dbReference type="HAMAP" id="MF_00338">
    <property type="entry name" value="UPF0145"/>
    <property type="match status" value="1"/>
</dbReference>
<dbReference type="PANTHER" id="PTHR34068">
    <property type="entry name" value="UPF0145 PROTEIN YBJQ"/>
    <property type="match status" value="1"/>
</dbReference>
<name>A0A0M0BTD0_9ARCH</name>
<dbReference type="Gene3D" id="3.30.110.70">
    <property type="entry name" value="Hypothetical protein apc22750. Chain B"/>
    <property type="match status" value="1"/>
</dbReference>
<dbReference type="Pfam" id="PF01906">
    <property type="entry name" value="YbjQ_1"/>
    <property type="match status" value="1"/>
</dbReference>
<protein>
    <recommendedName>
        <fullName evidence="1">UPF0145 protein AC482_00885</fullName>
    </recommendedName>
</protein>